<dbReference type="GO" id="GO:0009330">
    <property type="term" value="C:DNA topoisomerase type II (double strand cut, ATP-hydrolyzing) complex"/>
    <property type="evidence" value="ECO:0007669"/>
    <property type="project" value="InterPro"/>
</dbReference>
<reference evidence="2 3" key="1">
    <citation type="journal article" date="2013" name="Proc. Natl. Acad. Sci. U.S.A.">
        <title>Fine-scale variation in meiotic recombination in Mimulus inferred from population shotgun sequencing.</title>
        <authorList>
            <person name="Hellsten U."/>
            <person name="Wright K.M."/>
            <person name="Jenkins J."/>
            <person name="Shu S."/>
            <person name="Yuan Y."/>
            <person name="Wessler S.R."/>
            <person name="Schmutz J."/>
            <person name="Willis J.H."/>
            <person name="Rokhsar D.S."/>
        </authorList>
    </citation>
    <scope>NUCLEOTIDE SEQUENCE [LARGE SCALE GENOMIC DNA]</scope>
    <source>
        <strain evidence="3">cv. DUN x IM62</strain>
    </source>
</reference>
<feature type="region of interest" description="Disordered" evidence="1">
    <location>
        <begin position="1"/>
        <end position="42"/>
    </location>
</feature>
<evidence type="ECO:0000313" key="2">
    <source>
        <dbReference type="EMBL" id="EYU45347.1"/>
    </source>
</evidence>
<dbReference type="Proteomes" id="UP000030748">
    <property type="component" value="Unassembled WGS sequence"/>
</dbReference>
<feature type="compositionally biased region" description="Polar residues" evidence="1">
    <location>
        <begin position="17"/>
        <end position="31"/>
    </location>
</feature>
<organism evidence="2 3">
    <name type="scientific">Erythranthe guttata</name>
    <name type="common">Yellow monkey flower</name>
    <name type="synonym">Mimulus guttatus</name>
    <dbReference type="NCBI Taxonomy" id="4155"/>
    <lineage>
        <taxon>Eukaryota</taxon>
        <taxon>Viridiplantae</taxon>
        <taxon>Streptophyta</taxon>
        <taxon>Embryophyta</taxon>
        <taxon>Tracheophyta</taxon>
        <taxon>Spermatophyta</taxon>
        <taxon>Magnoliopsida</taxon>
        <taxon>eudicotyledons</taxon>
        <taxon>Gunneridae</taxon>
        <taxon>Pentapetalae</taxon>
        <taxon>asterids</taxon>
        <taxon>lamiids</taxon>
        <taxon>Lamiales</taxon>
        <taxon>Phrymaceae</taxon>
        <taxon>Erythranthe</taxon>
    </lineage>
</organism>
<feature type="compositionally biased region" description="Basic and acidic residues" evidence="1">
    <location>
        <begin position="75"/>
        <end position="91"/>
    </location>
</feature>
<dbReference type="InterPro" id="IPR033246">
    <property type="entry name" value="BIN4"/>
</dbReference>
<dbReference type="AlphaFoldDB" id="A0A022RXW8"/>
<dbReference type="EMBL" id="KI630190">
    <property type="protein sequence ID" value="EYU45347.1"/>
    <property type="molecule type" value="Genomic_DNA"/>
</dbReference>
<dbReference type="GO" id="GO:0003690">
    <property type="term" value="F:double-stranded DNA binding"/>
    <property type="evidence" value="ECO:0007669"/>
    <property type="project" value="InterPro"/>
</dbReference>
<gene>
    <name evidence="2" type="ORF">MIMGU_mgv1a020576mg</name>
</gene>
<dbReference type="PANTHER" id="PTHR34810">
    <property type="entry name" value="DNA-BINDING PROTEIN BIN4"/>
    <property type="match status" value="1"/>
</dbReference>
<feature type="region of interest" description="Disordered" evidence="1">
    <location>
        <begin position="57"/>
        <end position="102"/>
    </location>
</feature>
<proteinExistence type="predicted"/>
<evidence type="ECO:0000313" key="3">
    <source>
        <dbReference type="Proteomes" id="UP000030748"/>
    </source>
</evidence>
<keyword evidence="3" id="KW-1185">Reference proteome</keyword>
<accession>A0A022RXW8</accession>
<name>A0A022RXW8_ERYGU</name>
<evidence type="ECO:0000256" key="1">
    <source>
        <dbReference type="SAM" id="MobiDB-lite"/>
    </source>
</evidence>
<sequence>MGDDSREQSPDWLRSFQPPTLSTIELSSGSDTPLDYSPVSDDEDGINLSKLFKKEETQASSINDNDDGKVSVVEKSVEDKSSRKSDKVKRTPEKKRKNVDDSMREDIMHFELFGSSCFSMMQERGEKEKKPIEEINLKSMINLI</sequence>
<dbReference type="PANTHER" id="PTHR34810:SF1">
    <property type="entry name" value="DNA-BINDING PROTEIN BIN4"/>
    <property type="match status" value="1"/>
</dbReference>
<protein>
    <submittedName>
        <fullName evidence="2">Uncharacterized protein</fullName>
    </submittedName>
</protein>
<dbReference type="GO" id="GO:0042023">
    <property type="term" value="P:DNA endoreduplication"/>
    <property type="evidence" value="ECO:0007669"/>
    <property type="project" value="InterPro"/>
</dbReference>